<name>A0A392TBD3_9FABA</name>
<sequence>MARGGDALAQRRNSSLSDPSPEMGSSHESGL</sequence>
<dbReference type="Proteomes" id="UP000265520">
    <property type="component" value="Unassembled WGS sequence"/>
</dbReference>
<keyword evidence="3" id="KW-1185">Reference proteome</keyword>
<protein>
    <submittedName>
        <fullName evidence="2">Uncharacterized protein</fullName>
    </submittedName>
</protein>
<evidence type="ECO:0000256" key="1">
    <source>
        <dbReference type="SAM" id="MobiDB-lite"/>
    </source>
</evidence>
<dbReference type="EMBL" id="LXQA010526434">
    <property type="protein sequence ID" value="MCI57285.1"/>
    <property type="molecule type" value="Genomic_DNA"/>
</dbReference>
<dbReference type="AlphaFoldDB" id="A0A392TBD3"/>
<reference evidence="2 3" key="1">
    <citation type="journal article" date="2018" name="Front. Plant Sci.">
        <title>Red Clover (Trifolium pratense) and Zigzag Clover (T. medium) - A Picture of Genomic Similarities and Differences.</title>
        <authorList>
            <person name="Dluhosova J."/>
            <person name="Istvanek J."/>
            <person name="Nedelnik J."/>
            <person name="Repkova J."/>
        </authorList>
    </citation>
    <scope>NUCLEOTIDE SEQUENCE [LARGE SCALE GENOMIC DNA]</scope>
    <source>
        <strain evidence="3">cv. 10/8</strain>
        <tissue evidence="2">Leaf</tissue>
    </source>
</reference>
<feature type="non-terminal residue" evidence="2">
    <location>
        <position position="31"/>
    </location>
</feature>
<evidence type="ECO:0000313" key="2">
    <source>
        <dbReference type="EMBL" id="MCI57285.1"/>
    </source>
</evidence>
<organism evidence="2 3">
    <name type="scientific">Trifolium medium</name>
    <dbReference type="NCBI Taxonomy" id="97028"/>
    <lineage>
        <taxon>Eukaryota</taxon>
        <taxon>Viridiplantae</taxon>
        <taxon>Streptophyta</taxon>
        <taxon>Embryophyta</taxon>
        <taxon>Tracheophyta</taxon>
        <taxon>Spermatophyta</taxon>
        <taxon>Magnoliopsida</taxon>
        <taxon>eudicotyledons</taxon>
        <taxon>Gunneridae</taxon>
        <taxon>Pentapetalae</taxon>
        <taxon>rosids</taxon>
        <taxon>fabids</taxon>
        <taxon>Fabales</taxon>
        <taxon>Fabaceae</taxon>
        <taxon>Papilionoideae</taxon>
        <taxon>50 kb inversion clade</taxon>
        <taxon>NPAAA clade</taxon>
        <taxon>Hologalegina</taxon>
        <taxon>IRL clade</taxon>
        <taxon>Trifolieae</taxon>
        <taxon>Trifolium</taxon>
    </lineage>
</organism>
<comment type="caution">
    <text evidence="2">The sequence shown here is derived from an EMBL/GenBank/DDBJ whole genome shotgun (WGS) entry which is preliminary data.</text>
</comment>
<evidence type="ECO:0000313" key="3">
    <source>
        <dbReference type="Proteomes" id="UP000265520"/>
    </source>
</evidence>
<feature type="region of interest" description="Disordered" evidence="1">
    <location>
        <begin position="1"/>
        <end position="31"/>
    </location>
</feature>
<proteinExistence type="predicted"/>
<accession>A0A392TBD3</accession>